<feature type="region of interest" description="Disordered" evidence="1">
    <location>
        <begin position="944"/>
        <end position="987"/>
    </location>
</feature>
<name>A0A917BL67_9ACTN</name>
<dbReference type="InterPro" id="IPR051055">
    <property type="entry name" value="PIF1_helicase"/>
</dbReference>
<dbReference type="Gene3D" id="2.30.30.940">
    <property type="match status" value="1"/>
</dbReference>
<evidence type="ECO:0000313" key="3">
    <source>
        <dbReference type="EMBL" id="GGF48562.1"/>
    </source>
</evidence>
<dbReference type="Pfam" id="PF13604">
    <property type="entry name" value="AAA_30"/>
    <property type="match status" value="1"/>
</dbReference>
<proteinExistence type="predicted"/>
<dbReference type="Proteomes" id="UP000649179">
    <property type="component" value="Unassembled WGS sequence"/>
</dbReference>
<reference evidence="3" key="1">
    <citation type="journal article" date="2014" name="Int. J. Syst. Evol. Microbiol.">
        <title>Complete genome sequence of Corynebacterium casei LMG S-19264T (=DSM 44701T), isolated from a smear-ripened cheese.</title>
        <authorList>
            <consortium name="US DOE Joint Genome Institute (JGI-PGF)"/>
            <person name="Walter F."/>
            <person name="Albersmeier A."/>
            <person name="Kalinowski J."/>
            <person name="Ruckert C."/>
        </authorList>
    </citation>
    <scope>NUCLEOTIDE SEQUENCE</scope>
    <source>
        <strain evidence="3">CGMCC 1.16067</strain>
    </source>
</reference>
<dbReference type="EMBL" id="BMKQ01000001">
    <property type="protein sequence ID" value="GGF48562.1"/>
    <property type="molecule type" value="Genomic_DNA"/>
</dbReference>
<protein>
    <recommendedName>
        <fullName evidence="2">TrwC relaxase domain-containing protein</fullName>
    </recommendedName>
</protein>
<sequence length="987" mass="105790">MHGGVKVYRGNPAAARSYVEADRGRVDDYYLAEGTGLAQRLAASPATGIEPASVVRLADMDGDAYEAWVAGLDPDTGAPRGRLRTDDSAVRFVEVVVNGPKTWSLAATLHPEVAAAYDAAMDSAAEQIVGWLSEHATTRVGPRGRQVQVGVEQLEAAVVRHYTSRAGDPHRHLHLQINARVFADRRWRGLHTVGVRDSLAALNGIGHAAVATDPRFRTSLAERGLTLDPATGEVSQLAGYVGAFSSRARQIGATIDRYEADWRAAHPDTEPGPALRRSWDARAWAEARPDKVVPTDGDAMVQRWRDELTDLGYTPPPAPTVADRRLPSTGYPPLETGTPRVPSPTDTAGTAGTAESPRVGQLDRAAAVDTVLARLGARRSAWNSADIRGEVEQWIARTGLVVDKITRLELAEDLTARAVGACVPLLGRDYVPAHVRALTSPAVLAVEADILARLAHRNNTQPDHQPDHQPDQPPDQSPPVVPAGFEDLDPGQRRGLALLTGTAPLVVIEGAAGTGKTSALTSTRIALARTSRRLVVTTPTLKAAQVVTEETGAPAYSAAWLAHHYGWRWDDDGRWTHHPDHDQEQPQPGRGTLPLLRPGDLLVVDEAGMLDQDTARALLTIADQTGARLALIGDRHQLPAVGRGGVLDHATRWTTPGTTWTDLDTVHRFTDPNYATLTLAMRTGTWPNNSSPAAAARPERAPSEPAGDVSAAVFDQLWDRGQIHLHATEAERTQSLAAQAATDHLHGKGNDAVVMASTRDQVADLNAAIRDRLVATGHVHGRVQDDGPHQPTVTTRAGQQLGVGDRVATRRNDAGLGVANRDTWTITAIDEDGALTLARNTQAKTQGQRTVPRTYAIAHVELAYATTVHGAQGQTSGTAHVALDETATAASAYVAMTRGREHNTAHLIAETRDQARAQWTSIFARDPADLGPAHAADRAEQVIDRYGPTAPPRSAHAEPARRPAGVRRPPDEHRLPHGDPRGPSVSR</sequence>
<dbReference type="Gene3D" id="3.40.50.300">
    <property type="entry name" value="P-loop containing nucleotide triphosphate hydrolases"/>
    <property type="match status" value="2"/>
</dbReference>
<feature type="region of interest" description="Disordered" evidence="1">
    <location>
        <begin position="459"/>
        <end position="487"/>
    </location>
</feature>
<feature type="domain" description="TrwC relaxase" evidence="2">
    <location>
        <begin position="14"/>
        <end position="310"/>
    </location>
</feature>
<dbReference type="InterPro" id="IPR014862">
    <property type="entry name" value="TrwC"/>
</dbReference>
<feature type="compositionally biased region" description="Basic and acidic residues" evidence="1">
    <location>
        <begin position="968"/>
        <end position="980"/>
    </location>
</feature>
<dbReference type="AlphaFoldDB" id="A0A917BL67"/>
<feature type="region of interest" description="Disordered" evidence="1">
    <location>
        <begin position="576"/>
        <end position="595"/>
    </location>
</feature>
<gene>
    <name evidence="3" type="ORF">GCM10011519_23230</name>
</gene>
<organism evidence="3 4">
    <name type="scientific">Marmoricola endophyticus</name>
    <dbReference type="NCBI Taxonomy" id="2040280"/>
    <lineage>
        <taxon>Bacteria</taxon>
        <taxon>Bacillati</taxon>
        <taxon>Actinomycetota</taxon>
        <taxon>Actinomycetes</taxon>
        <taxon>Propionibacteriales</taxon>
        <taxon>Nocardioidaceae</taxon>
        <taxon>Marmoricola</taxon>
    </lineage>
</organism>
<evidence type="ECO:0000259" key="2">
    <source>
        <dbReference type="Pfam" id="PF08751"/>
    </source>
</evidence>
<evidence type="ECO:0000313" key="4">
    <source>
        <dbReference type="Proteomes" id="UP000649179"/>
    </source>
</evidence>
<dbReference type="SUPFAM" id="SSF55464">
    <property type="entry name" value="Origin of replication-binding domain, RBD-like"/>
    <property type="match status" value="1"/>
</dbReference>
<evidence type="ECO:0000256" key="1">
    <source>
        <dbReference type="SAM" id="MobiDB-lite"/>
    </source>
</evidence>
<dbReference type="NCBIfam" id="NF041492">
    <property type="entry name" value="MobF"/>
    <property type="match status" value="1"/>
</dbReference>
<feature type="region of interest" description="Disordered" evidence="1">
    <location>
        <begin position="310"/>
        <end position="358"/>
    </location>
</feature>
<reference evidence="3" key="2">
    <citation type="submission" date="2020-09" db="EMBL/GenBank/DDBJ databases">
        <authorList>
            <person name="Sun Q."/>
            <person name="Zhou Y."/>
        </authorList>
    </citation>
    <scope>NUCLEOTIDE SEQUENCE</scope>
    <source>
        <strain evidence="3">CGMCC 1.16067</strain>
    </source>
</reference>
<dbReference type="Pfam" id="PF08751">
    <property type="entry name" value="TrwC"/>
    <property type="match status" value="1"/>
</dbReference>
<comment type="caution">
    <text evidence="3">The sequence shown here is derived from an EMBL/GenBank/DDBJ whole genome shotgun (WGS) entry which is preliminary data.</text>
</comment>
<feature type="region of interest" description="Disordered" evidence="1">
    <location>
        <begin position="688"/>
        <end position="708"/>
    </location>
</feature>
<keyword evidence="4" id="KW-1185">Reference proteome</keyword>
<feature type="compositionally biased region" description="Pro residues" evidence="1">
    <location>
        <begin position="471"/>
        <end position="481"/>
    </location>
</feature>
<dbReference type="SUPFAM" id="SSF52540">
    <property type="entry name" value="P-loop containing nucleoside triphosphate hydrolases"/>
    <property type="match status" value="2"/>
</dbReference>
<dbReference type="PANTHER" id="PTHR47642">
    <property type="entry name" value="ATP-DEPENDENT DNA HELICASE"/>
    <property type="match status" value="1"/>
</dbReference>
<dbReference type="CDD" id="cd18809">
    <property type="entry name" value="SF1_C_RecD"/>
    <property type="match status" value="1"/>
</dbReference>
<accession>A0A917BL67</accession>
<dbReference type="InterPro" id="IPR027417">
    <property type="entry name" value="P-loop_NTPase"/>
</dbReference>